<organism evidence="7 8">
    <name type="scientific">Neohortaea acidophila</name>
    <dbReference type="NCBI Taxonomy" id="245834"/>
    <lineage>
        <taxon>Eukaryota</taxon>
        <taxon>Fungi</taxon>
        <taxon>Dikarya</taxon>
        <taxon>Ascomycota</taxon>
        <taxon>Pezizomycotina</taxon>
        <taxon>Dothideomycetes</taxon>
        <taxon>Dothideomycetidae</taxon>
        <taxon>Mycosphaerellales</taxon>
        <taxon>Teratosphaeriaceae</taxon>
        <taxon>Neohortaea</taxon>
    </lineage>
</organism>
<dbReference type="PANTHER" id="PTHR21382">
    <property type="entry name" value="NADH-UBIQUINONE OXIDOREDUCTASE SUBUNIT"/>
    <property type="match status" value="1"/>
</dbReference>
<dbReference type="GeneID" id="54474994"/>
<keyword evidence="6" id="KW-0472">Membrane</keyword>
<dbReference type="GO" id="GO:0006120">
    <property type="term" value="P:mitochondrial electron transport, NADH to ubiquinone"/>
    <property type="evidence" value="ECO:0007669"/>
    <property type="project" value="InterPro"/>
</dbReference>
<gene>
    <name evidence="7" type="ORF">BDY17DRAFT_300009</name>
</gene>
<keyword evidence="3" id="KW-0999">Mitochondrion inner membrane</keyword>
<evidence type="ECO:0000256" key="6">
    <source>
        <dbReference type="ARBA" id="ARBA00023136"/>
    </source>
</evidence>
<proteinExistence type="predicted"/>
<evidence type="ECO:0000256" key="4">
    <source>
        <dbReference type="ARBA" id="ARBA00022989"/>
    </source>
</evidence>
<dbReference type="RefSeq" id="XP_033588531.1">
    <property type="nucleotide sequence ID" value="XM_033733992.1"/>
</dbReference>
<dbReference type="EMBL" id="MU001637">
    <property type="protein sequence ID" value="KAF2481961.1"/>
    <property type="molecule type" value="Genomic_DNA"/>
</dbReference>
<evidence type="ECO:0000256" key="5">
    <source>
        <dbReference type="ARBA" id="ARBA00023128"/>
    </source>
</evidence>
<evidence type="ECO:0000313" key="8">
    <source>
        <dbReference type="Proteomes" id="UP000799767"/>
    </source>
</evidence>
<keyword evidence="8" id="KW-1185">Reference proteome</keyword>
<name>A0A6A6PQK3_9PEZI</name>
<evidence type="ECO:0000256" key="1">
    <source>
        <dbReference type="ARBA" id="ARBA00004448"/>
    </source>
</evidence>
<keyword evidence="2" id="KW-0812">Transmembrane</keyword>
<dbReference type="PANTHER" id="PTHR21382:SF1">
    <property type="entry name" value="NADH DEHYDROGENASE [UBIQUINONE] 1 ALPHA SUBCOMPLEX SUBUNIT 11"/>
    <property type="match status" value="1"/>
</dbReference>
<evidence type="ECO:0000313" key="7">
    <source>
        <dbReference type="EMBL" id="KAF2481961.1"/>
    </source>
</evidence>
<dbReference type="InterPro" id="IPR039205">
    <property type="entry name" value="NDUFA11"/>
</dbReference>
<keyword evidence="5" id="KW-0496">Mitochondrion</keyword>
<dbReference type="Pfam" id="PF02466">
    <property type="entry name" value="Tim17"/>
    <property type="match status" value="1"/>
</dbReference>
<accession>A0A6A6PQK3</accession>
<keyword evidence="4" id="KW-1133">Transmembrane helix</keyword>
<dbReference type="OrthoDB" id="1913277at2759"/>
<comment type="subcellular location">
    <subcellularLocation>
        <location evidence="1">Mitochondrion inner membrane</location>
        <topology evidence="1">Multi-pass membrane protein</topology>
    </subcellularLocation>
</comment>
<dbReference type="Proteomes" id="UP000799767">
    <property type="component" value="Unassembled WGS sequence"/>
</dbReference>
<dbReference type="AlphaFoldDB" id="A0A6A6PQK3"/>
<evidence type="ECO:0000256" key="3">
    <source>
        <dbReference type="ARBA" id="ARBA00022792"/>
    </source>
</evidence>
<protein>
    <submittedName>
        <fullName evidence="7">Mitochondrial import inner membrane translocase subunit Tim17 family protein</fullName>
    </submittedName>
</protein>
<dbReference type="GO" id="GO:0005743">
    <property type="term" value="C:mitochondrial inner membrane"/>
    <property type="evidence" value="ECO:0007669"/>
    <property type="project" value="UniProtKB-SubCell"/>
</dbReference>
<sequence length="210" mass="22189">MASYSEGTETQGSQDVTYHPKDAVGSAVKATGITGGAGLFISAIQNTLSKQNVGAFGVFTRTGGTIAVFAAMGGAYEFTKCASANLREKDDTLNPTIGGFVAGSMLGLRFRSLPAVLGYGAMLATTLGVFNYTGGKLTAPYEEEAIDRVGEKERMRKARRRPVEETVHELGEGRGVYAPGYAQRRADRIREAYGIDVTKPTPAVHPAATS</sequence>
<dbReference type="GO" id="GO:0045271">
    <property type="term" value="C:respiratory chain complex I"/>
    <property type="evidence" value="ECO:0007669"/>
    <property type="project" value="InterPro"/>
</dbReference>
<evidence type="ECO:0000256" key="2">
    <source>
        <dbReference type="ARBA" id="ARBA00022692"/>
    </source>
</evidence>
<reference evidence="7" key="1">
    <citation type="journal article" date="2020" name="Stud. Mycol.">
        <title>101 Dothideomycetes genomes: a test case for predicting lifestyles and emergence of pathogens.</title>
        <authorList>
            <person name="Haridas S."/>
            <person name="Albert R."/>
            <person name="Binder M."/>
            <person name="Bloem J."/>
            <person name="Labutti K."/>
            <person name="Salamov A."/>
            <person name="Andreopoulos B."/>
            <person name="Baker S."/>
            <person name="Barry K."/>
            <person name="Bills G."/>
            <person name="Bluhm B."/>
            <person name="Cannon C."/>
            <person name="Castanera R."/>
            <person name="Culley D."/>
            <person name="Daum C."/>
            <person name="Ezra D."/>
            <person name="Gonzalez J."/>
            <person name="Henrissat B."/>
            <person name="Kuo A."/>
            <person name="Liang C."/>
            <person name="Lipzen A."/>
            <person name="Lutzoni F."/>
            <person name="Magnuson J."/>
            <person name="Mondo S."/>
            <person name="Nolan M."/>
            <person name="Ohm R."/>
            <person name="Pangilinan J."/>
            <person name="Park H.-J."/>
            <person name="Ramirez L."/>
            <person name="Alfaro M."/>
            <person name="Sun H."/>
            <person name="Tritt A."/>
            <person name="Yoshinaga Y."/>
            <person name="Zwiers L.-H."/>
            <person name="Turgeon B."/>
            <person name="Goodwin S."/>
            <person name="Spatafora J."/>
            <person name="Crous P."/>
            <person name="Grigoriev I."/>
        </authorList>
    </citation>
    <scope>NUCLEOTIDE SEQUENCE</scope>
    <source>
        <strain evidence="7">CBS 113389</strain>
    </source>
</reference>